<keyword evidence="2" id="KW-1185">Reference proteome</keyword>
<comment type="caution">
    <text evidence="1">The sequence shown here is derived from an EMBL/GenBank/DDBJ whole genome shotgun (WGS) entry which is preliminary data.</text>
</comment>
<gene>
    <name evidence="1" type="ORF">GCM10022218_46300</name>
</gene>
<dbReference type="InterPro" id="IPR011990">
    <property type="entry name" value="TPR-like_helical_dom_sf"/>
</dbReference>
<protein>
    <recommendedName>
        <fullName evidence="3">Tetratricopeptide repeat protein</fullName>
    </recommendedName>
</protein>
<accession>A0ABP8AJV0</accession>
<evidence type="ECO:0000313" key="1">
    <source>
        <dbReference type="EMBL" id="GAA4185059.1"/>
    </source>
</evidence>
<dbReference type="EMBL" id="BAAAZK010000009">
    <property type="protein sequence ID" value="GAA4185059.1"/>
    <property type="molecule type" value="Genomic_DNA"/>
</dbReference>
<sequence length="172" mass="19881">MMTIKARIAVIFIAALLLGYGLYQGHYQTAVLLAGGIGYLIWSHFREGSVFLATQAFHRQDYEKTKNLLSEIKNPDTLRKGRRNFYEFMMGNIALKEDRIDEAEYHFQLASRLPWKKDNEKGMVMINLANIALRKTDYERARAYTDVANKLHLTARQASIITKIENEISKHL</sequence>
<organism evidence="1 2">
    <name type="scientific">Sphingobacterium ginsenosidimutans</name>
    <dbReference type="NCBI Taxonomy" id="687845"/>
    <lineage>
        <taxon>Bacteria</taxon>
        <taxon>Pseudomonadati</taxon>
        <taxon>Bacteroidota</taxon>
        <taxon>Sphingobacteriia</taxon>
        <taxon>Sphingobacteriales</taxon>
        <taxon>Sphingobacteriaceae</taxon>
        <taxon>Sphingobacterium</taxon>
    </lineage>
</organism>
<dbReference type="Proteomes" id="UP001500167">
    <property type="component" value="Unassembled WGS sequence"/>
</dbReference>
<evidence type="ECO:0008006" key="3">
    <source>
        <dbReference type="Google" id="ProtNLM"/>
    </source>
</evidence>
<dbReference type="SUPFAM" id="SSF48452">
    <property type="entry name" value="TPR-like"/>
    <property type="match status" value="1"/>
</dbReference>
<evidence type="ECO:0000313" key="2">
    <source>
        <dbReference type="Proteomes" id="UP001500167"/>
    </source>
</evidence>
<dbReference type="Gene3D" id="1.25.40.10">
    <property type="entry name" value="Tetratricopeptide repeat domain"/>
    <property type="match status" value="1"/>
</dbReference>
<name>A0ABP8AJV0_9SPHI</name>
<proteinExistence type="predicted"/>
<dbReference type="RefSeq" id="WP_223581157.1">
    <property type="nucleotide sequence ID" value="NZ_BAAAZK010000009.1"/>
</dbReference>
<reference evidence="2" key="1">
    <citation type="journal article" date="2019" name="Int. J. Syst. Evol. Microbiol.">
        <title>The Global Catalogue of Microorganisms (GCM) 10K type strain sequencing project: providing services to taxonomists for standard genome sequencing and annotation.</title>
        <authorList>
            <consortium name="The Broad Institute Genomics Platform"/>
            <consortium name="The Broad Institute Genome Sequencing Center for Infectious Disease"/>
            <person name="Wu L."/>
            <person name="Ma J."/>
        </authorList>
    </citation>
    <scope>NUCLEOTIDE SEQUENCE [LARGE SCALE GENOMIC DNA]</scope>
    <source>
        <strain evidence="2">JCM 16722</strain>
    </source>
</reference>